<proteinExistence type="predicted"/>
<dbReference type="InterPro" id="IPR000330">
    <property type="entry name" value="SNF2_N"/>
</dbReference>
<dbReference type="PANTHER" id="PTHR10799">
    <property type="entry name" value="SNF2/RAD54 HELICASE FAMILY"/>
    <property type="match status" value="1"/>
</dbReference>
<evidence type="ECO:0000313" key="5">
    <source>
        <dbReference type="Proteomes" id="UP001589774"/>
    </source>
</evidence>
<dbReference type="Pfam" id="PF00176">
    <property type="entry name" value="SNF2-rel_dom"/>
    <property type="match status" value="1"/>
</dbReference>
<dbReference type="Gene3D" id="3.40.50.10810">
    <property type="entry name" value="Tandem AAA-ATPase domain"/>
    <property type="match status" value="1"/>
</dbReference>
<dbReference type="Proteomes" id="UP001589774">
    <property type="component" value="Unassembled WGS sequence"/>
</dbReference>
<keyword evidence="4" id="KW-0347">Helicase</keyword>
<dbReference type="EC" id="3.6.4.-" evidence="4"/>
<dbReference type="InterPro" id="IPR027417">
    <property type="entry name" value="P-loop_NTPase"/>
</dbReference>
<keyword evidence="4" id="KW-0067">ATP-binding</keyword>
<dbReference type="RefSeq" id="WP_377476658.1">
    <property type="nucleotide sequence ID" value="NZ_JBHLWO010000001.1"/>
</dbReference>
<reference evidence="4 5" key="1">
    <citation type="submission" date="2024-09" db="EMBL/GenBank/DDBJ databases">
        <authorList>
            <person name="Sun Q."/>
            <person name="Mori K."/>
        </authorList>
    </citation>
    <scope>NUCLEOTIDE SEQUENCE [LARGE SCALE GENOMIC DNA]</scope>
    <source>
        <strain evidence="4 5">CCM 7765</strain>
    </source>
</reference>
<dbReference type="CDD" id="cd18793">
    <property type="entry name" value="SF2_C_SNF"/>
    <property type="match status" value="1"/>
</dbReference>
<dbReference type="SMART" id="SM00487">
    <property type="entry name" value="DEXDc"/>
    <property type="match status" value="1"/>
</dbReference>
<dbReference type="InterPro" id="IPR038718">
    <property type="entry name" value="SNF2-like_sf"/>
</dbReference>
<evidence type="ECO:0000259" key="3">
    <source>
        <dbReference type="PROSITE" id="PS51194"/>
    </source>
</evidence>
<dbReference type="PROSITE" id="PS51192">
    <property type="entry name" value="HELICASE_ATP_BIND_1"/>
    <property type="match status" value="1"/>
</dbReference>
<dbReference type="SMART" id="SM00490">
    <property type="entry name" value="HELICc"/>
    <property type="match status" value="1"/>
</dbReference>
<organism evidence="4 5">
    <name type="scientific">Olivibacter oleidegradans</name>
    <dbReference type="NCBI Taxonomy" id="760123"/>
    <lineage>
        <taxon>Bacteria</taxon>
        <taxon>Pseudomonadati</taxon>
        <taxon>Bacteroidota</taxon>
        <taxon>Sphingobacteriia</taxon>
        <taxon>Sphingobacteriales</taxon>
        <taxon>Sphingobacteriaceae</taxon>
        <taxon>Olivibacter</taxon>
    </lineage>
</organism>
<evidence type="ECO:0000256" key="1">
    <source>
        <dbReference type="ARBA" id="ARBA00022801"/>
    </source>
</evidence>
<evidence type="ECO:0000259" key="2">
    <source>
        <dbReference type="PROSITE" id="PS51192"/>
    </source>
</evidence>
<feature type="domain" description="Helicase ATP-binding" evidence="2">
    <location>
        <begin position="520"/>
        <end position="683"/>
    </location>
</feature>
<dbReference type="InterPro" id="IPR014001">
    <property type="entry name" value="Helicase_ATP-bd"/>
</dbReference>
<sequence>MLRIDTQKPYSLVYSLCQHEFLGYLIEPHIVQLNPNGEFSLTYQRIFSNTAREYAPALEDNDLKIIKLLDELEQSELIKKMHKKAIRPREFFSKIFDKKLFDYIRPKIDKKLAAILQLIRDKPLYLMSKEGWPVEEKLTIAPEPASVLFHFRRNAEETRYFPTIKYQGLRIDFMYKNAQIISNEPAWLLLEGTLYSFEQDLDGKKLSPFLNKRYISIPRNTEYNYFDRFVRSLITKHHVYAEGFDIKTYQHEASPLLKIVNTANGDAFAQLQFKYGPYTFDAGSEHKVTVRMDYKESEDLYTFHRVKRSLKWEEDHLQELLNLGLSKPDPLFNNLNIKKHPEHIDGATNTHLLINWINVNHDFLINKGYQIEQKTENHRKYLLGNTKIDLEVKEENDWFDVHAIVRFGPYEIPFIQLRDHILHQKREFILPSGEIAIIPEAWFAQFNNLFYYSANKGSIQLQKHHIGLINDLSESNIQGLSMERKLQRLQEFEQIDDIAQPLHFKGSLRSYQKAGYNWFHFLKNYHFGGCLADDMGLGKTVQTLALLQKEREELQEKGIQGTSLIIMPTSLIYNWQSEAEKFAPALNILIHTGTNRPKVNDHFGKFDVVITTYGIARVDEELLQGFYFHYIILDESQNIKNPSSKSFKAVKELRSKYRLTLSGTPVENSVGDLWSQMSFLNPGLLGSHAHFQSDFVIPIEKKKDEEKARKLQAIIKPFVLRRTKDQVARELPPKSEQIFYCKMSDEQAEYYEKIKSEYRNVLLEQSLDELMVKSQIQVLQGLTKLRQLANHPRMVDEDYEGESGKFENVVHTLDSVLSRGHKVLIFSQFVKQLEIFRRHFDKKKIRYAYLDGSTRNREDVVNDFRNNEEVKLFLISIKAGGVGLNLIEADYVFILDPWWNPAVEQQAIDRSHRIGQTKNVFIYKFITKDSVEEKILALQDRKKTIANQLITTEESFVKSLTADDIKELLS</sequence>
<keyword evidence="1 4" id="KW-0378">Hydrolase</keyword>
<dbReference type="InterPro" id="IPR001650">
    <property type="entry name" value="Helicase_C-like"/>
</dbReference>
<feature type="domain" description="Helicase C-terminal" evidence="3">
    <location>
        <begin position="808"/>
        <end position="961"/>
    </location>
</feature>
<dbReference type="GO" id="GO:0004386">
    <property type="term" value="F:helicase activity"/>
    <property type="evidence" value="ECO:0007669"/>
    <property type="project" value="UniProtKB-KW"/>
</dbReference>
<comment type="caution">
    <text evidence="4">The sequence shown here is derived from an EMBL/GenBank/DDBJ whole genome shotgun (WGS) entry which is preliminary data.</text>
</comment>
<protein>
    <submittedName>
        <fullName evidence="4">DEAD/DEAH box helicase</fullName>
        <ecNumber evidence="4">3.6.4.-</ecNumber>
    </submittedName>
</protein>
<dbReference type="Pfam" id="PF00271">
    <property type="entry name" value="Helicase_C"/>
    <property type="match status" value="1"/>
</dbReference>
<keyword evidence="5" id="KW-1185">Reference proteome</keyword>
<name>A0ABV6HE74_9SPHI</name>
<dbReference type="Gene3D" id="3.40.50.300">
    <property type="entry name" value="P-loop containing nucleotide triphosphate hydrolases"/>
    <property type="match status" value="1"/>
</dbReference>
<dbReference type="InterPro" id="IPR049730">
    <property type="entry name" value="SNF2/RAD54-like_C"/>
</dbReference>
<gene>
    <name evidence="4" type="ORF">ACFFI0_02655</name>
</gene>
<dbReference type="SUPFAM" id="SSF52540">
    <property type="entry name" value="P-loop containing nucleoside triphosphate hydrolases"/>
    <property type="match status" value="2"/>
</dbReference>
<dbReference type="CDD" id="cd18012">
    <property type="entry name" value="DEXQc_arch_SWI2_SNF2"/>
    <property type="match status" value="1"/>
</dbReference>
<dbReference type="PROSITE" id="PS51194">
    <property type="entry name" value="HELICASE_CTER"/>
    <property type="match status" value="1"/>
</dbReference>
<keyword evidence="4" id="KW-0547">Nucleotide-binding</keyword>
<dbReference type="GO" id="GO:0016787">
    <property type="term" value="F:hydrolase activity"/>
    <property type="evidence" value="ECO:0007669"/>
    <property type="project" value="UniProtKB-KW"/>
</dbReference>
<evidence type="ECO:0000313" key="4">
    <source>
        <dbReference type="EMBL" id="MFC0317187.1"/>
    </source>
</evidence>
<accession>A0ABV6HE74</accession>
<dbReference type="EMBL" id="JBHLWO010000001">
    <property type="protein sequence ID" value="MFC0317187.1"/>
    <property type="molecule type" value="Genomic_DNA"/>
</dbReference>